<dbReference type="GO" id="GO:0003735">
    <property type="term" value="F:structural constituent of ribosome"/>
    <property type="evidence" value="ECO:0007669"/>
    <property type="project" value="InterPro"/>
</dbReference>
<feature type="non-terminal residue" evidence="6">
    <location>
        <position position="1"/>
    </location>
</feature>
<comment type="similarity">
    <text evidence="1">Belongs to the bacterial ribosomal protein bL21 family.</text>
</comment>
<dbReference type="InterPro" id="IPR018258">
    <property type="entry name" value="Ribosomal_bL21_CS"/>
</dbReference>
<proteinExistence type="inferred from homology"/>
<evidence type="ECO:0000256" key="2">
    <source>
        <dbReference type="ARBA" id="ARBA00022730"/>
    </source>
</evidence>
<keyword evidence="2" id="KW-0699">rRNA-binding</keyword>
<reference evidence="6" key="1">
    <citation type="submission" date="2018-05" db="EMBL/GenBank/DDBJ databases">
        <authorList>
            <person name="Lanie J.A."/>
            <person name="Ng W.-L."/>
            <person name="Kazmierczak K.M."/>
            <person name="Andrzejewski T.M."/>
            <person name="Davidsen T.M."/>
            <person name="Wayne K.J."/>
            <person name="Tettelin H."/>
            <person name="Glass J.I."/>
            <person name="Rusch D."/>
            <person name="Podicherti R."/>
            <person name="Tsui H.-C.T."/>
            <person name="Winkler M.E."/>
        </authorList>
    </citation>
    <scope>NUCLEOTIDE SEQUENCE</scope>
</reference>
<dbReference type="SUPFAM" id="SSF141091">
    <property type="entry name" value="L21p-like"/>
    <property type="match status" value="1"/>
</dbReference>
<protein>
    <recommendedName>
        <fullName evidence="7">50S ribosomal protein L21</fullName>
    </recommendedName>
</protein>
<keyword evidence="5" id="KW-0687">Ribonucleoprotein</keyword>
<evidence type="ECO:0000256" key="5">
    <source>
        <dbReference type="ARBA" id="ARBA00023274"/>
    </source>
</evidence>
<name>A0A382SBV6_9ZZZZ</name>
<keyword evidence="4" id="KW-0689">Ribosomal protein</keyword>
<dbReference type="GO" id="GO:0005737">
    <property type="term" value="C:cytoplasm"/>
    <property type="evidence" value="ECO:0007669"/>
    <property type="project" value="UniProtKB-ARBA"/>
</dbReference>
<evidence type="ECO:0000313" key="6">
    <source>
        <dbReference type="EMBL" id="SVD06717.1"/>
    </source>
</evidence>
<evidence type="ECO:0000256" key="4">
    <source>
        <dbReference type="ARBA" id="ARBA00022980"/>
    </source>
</evidence>
<evidence type="ECO:0008006" key="7">
    <source>
        <dbReference type="Google" id="ProtNLM"/>
    </source>
</evidence>
<dbReference type="GO" id="GO:0006412">
    <property type="term" value="P:translation"/>
    <property type="evidence" value="ECO:0007669"/>
    <property type="project" value="InterPro"/>
</dbReference>
<dbReference type="GO" id="GO:0005840">
    <property type="term" value="C:ribosome"/>
    <property type="evidence" value="ECO:0007669"/>
    <property type="project" value="UniProtKB-KW"/>
</dbReference>
<dbReference type="PANTHER" id="PTHR21349:SF0">
    <property type="entry name" value="LARGE RIBOSOMAL SUBUNIT PROTEIN BL21M"/>
    <property type="match status" value="1"/>
</dbReference>
<dbReference type="GO" id="GO:0019843">
    <property type="term" value="F:rRNA binding"/>
    <property type="evidence" value="ECO:0007669"/>
    <property type="project" value="UniProtKB-KW"/>
</dbReference>
<evidence type="ECO:0000256" key="1">
    <source>
        <dbReference type="ARBA" id="ARBA00008563"/>
    </source>
</evidence>
<dbReference type="InterPro" id="IPR036164">
    <property type="entry name" value="bL21-like_sf"/>
</dbReference>
<accession>A0A382SBV6</accession>
<evidence type="ECO:0000256" key="3">
    <source>
        <dbReference type="ARBA" id="ARBA00022884"/>
    </source>
</evidence>
<dbReference type="AlphaFoldDB" id="A0A382SBV6"/>
<dbReference type="NCBIfam" id="TIGR00061">
    <property type="entry name" value="L21"/>
    <property type="match status" value="1"/>
</dbReference>
<keyword evidence="3" id="KW-0694">RNA-binding</keyword>
<dbReference type="PROSITE" id="PS01169">
    <property type="entry name" value="RIBOSOMAL_L21"/>
    <property type="match status" value="1"/>
</dbReference>
<gene>
    <name evidence="6" type="ORF">METZ01_LOCUS359571</name>
</gene>
<dbReference type="PANTHER" id="PTHR21349">
    <property type="entry name" value="50S RIBOSOMAL PROTEIN L21"/>
    <property type="match status" value="1"/>
</dbReference>
<dbReference type="InterPro" id="IPR001787">
    <property type="entry name" value="Ribosomal_bL21"/>
</dbReference>
<dbReference type="InterPro" id="IPR028909">
    <property type="entry name" value="bL21-like"/>
</dbReference>
<dbReference type="GO" id="GO:1990904">
    <property type="term" value="C:ribonucleoprotein complex"/>
    <property type="evidence" value="ECO:0007669"/>
    <property type="project" value="UniProtKB-KW"/>
</dbReference>
<dbReference type="EMBL" id="UINC01127539">
    <property type="protein sequence ID" value="SVD06717.1"/>
    <property type="molecule type" value="Genomic_DNA"/>
</dbReference>
<dbReference type="Pfam" id="PF00829">
    <property type="entry name" value="Ribosomal_L21p"/>
    <property type="match status" value="1"/>
</dbReference>
<sequence length="61" mass="6900">NIVVGTPIVKGAKVLAKIEAHGKGKKLRFMKFKNKTRYRRKLGHRQQLTRLVVESIEGGTN</sequence>
<organism evidence="6">
    <name type="scientific">marine metagenome</name>
    <dbReference type="NCBI Taxonomy" id="408172"/>
    <lineage>
        <taxon>unclassified sequences</taxon>
        <taxon>metagenomes</taxon>
        <taxon>ecological metagenomes</taxon>
    </lineage>
</organism>